<comment type="caution">
    <text evidence="2">The sequence shown here is derived from an EMBL/GenBank/DDBJ whole genome shotgun (WGS) entry which is preliminary data.</text>
</comment>
<dbReference type="AlphaFoldDB" id="A0A9P3HH41"/>
<evidence type="ECO:0000313" key="3">
    <source>
        <dbReference type="Proteomes" id="UP000827284"/>
    </source>
</evidence>
<feature type="compositionally biased region" description="Polar residues" evidence="1">
    <location>
        <begin position="237"/>
        <end position="261"/>
    </location>
</feature>
<feature type="region of interest" description="Disordered" evidence="1">
    <location>
        <begin position="547"/>
        <end position="648"/>
    </location>
</feature>
<reference evidence="2" key="2">
    <citation type="journal article" date="2022" name="Microbiol. Resour. Announc.">
        <title>Whole-Genome Sequence of Entomortierella parvispora E1425, a Mucoromycotan Fungus Associated with Burkholderiaceae-Related Endosymbiotic Bacteria.</title>
        <authorList>
            <person name="Herlambang A."/>
            <person name="Guo Y."/>
            <person name="Takashima Y."/>
            <person name="Narisawa K."/>
            <person name="Ohta H."/>
            <person name="Nishizawa T."/>
        </authorList>
    </citation>
    <scope>NUCLEOTIDE SEQUENCE</scope>
    <source>
        <strain evidence="2">E1425</strain>
    </source>
</reference>
<name>A0A9P3HH41_9FUNG</name>
<accession>A0A9P3HH41</accession>
<feature type="compositionally biased region" description="Basic and acidic residues" evidence="1">
    <location>
        <begin position="128"/>
        <end position="151"/>
    </location>
</feature>
<feature type="region of interest" description="Disordered" evidence="1">
    <location>
        <begin position="94"/>
        <end position="203"/>
    </location>
</feature>
<evidence type="ECO:0000313" key="2">
    <source>
        <dbReference type="EMBL" id="GJJ76619.1"/>
    </source>
</evidence>
<feature type="region of interest" description="Disordered" evidence="1">
    <location>
        <begin position="217"/>
        <end position="274"/>
    </location>
</feature>
<feature type="compositionally biased region" description="Basic and acidic residues" evidence="1">
    <location>
        <begin position="677"/>
        <end position="686"/>
    </location>
</feature>
<feature type="compositionally biased region" description="Polar residues" evidence="1">
    <location>
        <begin position="109"/>
        <end position="118"/>
    </location>
</feature>
<feature type="region of interest" description="Disordered" evidence="1">
    <location>
        <begin position="479"/>
        <end position="505"/>
    </location>
</feature>
<reference evidence="2" key="1">
    <citation type="submission" date="2021-11" db="EMBL/GenBank/DDBJ databases">
        <authorList>
            <person name="Herlambang A."/>
            <person name="Guo Y."/>
            <person name="Takashima Y."/>
            <person name="Nishizawa T."/>
        </authorList>
    </citation>
    <scope>NUCLEOTIDE SEQUENCE</scope>
    <source>
        <strain evidence="2">E1425</strain>
    </source>
</reference>
<keyword evidence="3" id="KW-1185">Reference proteome</keyword>
<feature type="compositionally biased region" description="Low complexity" evidence="1">
    <location>
        <begin position="172"/>
        <end position="193"/>
    </location>
</feature>
<dbReference type="OrthoDB" id="2444597at2759"/>
<feature type="compositionally biased region" description="Low complexity" evidence="1">
    <location>
        <begin position="94"/>
        <end position="108"/>
    </location>
</feature>
<feature type="compositionally biased region" description="Low complexity" evidence="1">
    <location>
        <begin position="549"/>
        <end position="585"/>
    </location>
</feature>
<feature type="region of interest" description="Disordered" evidence="1">
    <location>
        <begin position="674"/>
        <end position="723"/>
    </location>
</feature>
<evidence type="ECO:0000256" key="1">
    <source>
        <dbReference type="SAM" id="MobiDB-lite"/>
    </source>
</evidence>
<gene>
    <name evidence="2" type="ORF">EMPS_08978</name>
</gene>
<feature type="region of interest" description="Disordered" evidence="1">
    <location>
        <begin position="420"/>
        <end position="449"/>
    </location>
</feature>
<feature type="compositionally biased region" description="Basic and acidic residues" evidence="1">
    <location>
        <begin position="194"/>
        <end position="203"/>
    </location>
</feature>
<dbReference type="EMBL" id="BQFW01000012">
    <property type="protein sequence ID" value="GJJ76619.1"/>
    <property type="molecule type" value="Genomic_DNA"/>
</dbReference>
<dbReference type="Proteomes" id="UP000827284">
    <property type="component" value="Unassembled WGS sequence"/>
</dbReference>
<feature type="compositionally biased region" description="Low complexity" evidence="1">
    <location>
        <begin position="592"/>
        <end position="621"/>
    </location>
</feature>
<organism evidence="2 3">
    <name type="scientific">Entomortierella parvispora</name>
    <dbReference type="NCBI Taxonomy" id="205924"/>
    <lineage>
        <taxon>Eukaryota</taxon>
        <taxon>Fungi</taxon>
        <taxon>Fungi incertae sedis</taxon>
        <taxon>Mucoromycota</taxon>
        <taxon>Mortierellomycotina</taxon>
        <taxon>Mortierellomycetes</taxon>
        <taxon>Mortierellales</taxon>
        <taxon>Mortierellaceae</taxon>
        <taxon>Entomortierella</taxon>
    </lineage>
</organism>
<feature type="compositionally biased region" description="Low complexity" evidence="1">
    <location>
        <begin position="479"/>
        <end position="493"/>
    </location>
</feature>
<proteinExistence type="predicted"/>
<protein>
    <submittedName>
        <fullName evidence="2">Uncharacterized protein</fullName>
    </submittedName>
</protein>
<sequence>MAFGSSFAARLFAKVKQQLLPLNDQIPPSIHPVLNSPQVQKDAFPMAMANDPHGAMYQQDLNAVYHIQQFEVPVLQAEPSVALMHMQRQNQQYQQQQLQQQQQQSDQQLNTLCSNPTESDPPGLGIELSKRLSDHLHPLQDKNGDGGELHHQSILSSNGQERRVPRPQSIGTLNTQHSATTTTSLQHSHSLNHLPDRPKPERLRDYSKVFPLVRSRTGSVPEHLQGRNSPFARSRDTLQGSNNSVNVSPAVMQSGSNSGPFSPTVTTPTTPLSRGEIGYMGNQTLKAFHTIPRSASMGYIAAVNNMNANNAVVSSVASSSGSNSIQGSPIFNNGGSFDDTTTPNSLRSYRSMSSFFGQQGRRQSQSDALAAEKSLDEHLKAIRRRSFAAEVMNSPGGALSPTCIDITLSQELVDADQTLEGFEGNSGSPRSVAPSRGKGNFRMSFSSPNMGTLQRRSSLALKSVLNSIVSSPVVSSSSSVISSSSSGSSGPSSPQHQSELPPPSAQDLLRAEYGSIYTDVMQQLSSSSVGAEQGLTMIQDLDDRLQPYAASGGSDESAAAAAATAHQQSLLQSSAPSVSSSATPQRRSRSGSVSSAWTARTSSSGSSDSNNSTHSNLTSLSNEDRRNSVNGNNNPTLKPPGPPPTVMNRVLNKYQHHHNPRPMLSLLRRGSSSGRIHTADLGDAKNKRGGTRSGNTTPVSKKFPYQGDLSSYSWDYRRDLPTN</sequence>